<sequence>MNLQEMMGKSLNLKQLYVLITQNKNYIKALDAQGKVDAEVRLLLPFVPDDSYKALALEGDISCFYINIDSQLIKTQIIKNLQELEDEARKLEEELGIEVE</sequence>
<organism evidence="1 2">
    <name type="scientific">Lactococcus lactis subsp. lactis</name>
    <name type="common">Streptococcus lactis</name>
    <dbReference type="NCBI Taxonomy" id="1360"/>
    <lineage>
        <taxon>Bacteria</taxon>
        <taxon>Bacillati</taxon>
        <taxon>Bacillota</taxon>
        <taxon>Bacilli</taxon>
        <taxon>Lactobacillales</taxon>
        <taxon>Streptococcaceae</taxon>
        <taxon>Lactococcus</taxon>
    </lineage>
</organism>
<reference evidence="1 2" key="1">
    <citation type="journal article" date="2017" name="BMC Genomics">
        <title>Comparative and functional genomics of the Lactococcus lactis taxon; insights into evolution and niche adaptation.</title>
        <authorList>
            <person name="Kelleher P."/>
            <person name="Bottacini F."/>
            <person name="Mahony J."/>
            <person name="Kilcawley K.N."/>
            <person name="van Sinderen D."/>
        </authorList>
    </citation>
    <scope>NUCLEOTIDE SEQUENCE [LARGE SCALE GENOMIC DNA]</scope>
    <source>
        <strain evidence="1 2">UC11</strain>
    </source>
</reference>
<dbReference type="Proteomes" id="UP000192067">
    <property type="component" value="Chromosome"/>
</dbReference>
<keyword evidence="1" id="KW-0378">Hydrolase</keyword>
<dbReference type="EMBL" id="CP015904">
    <property type="protein sequence ID" value="ARE13925.1"/>
    <property type="molecule type" value="Genomic_DNA"/>
</dbReference>
<name>A0A0V8C8J1_LACLL</name>
<evidence type="ECO:0000313" key="2">
    <source>
        <dbReference type="Proteomes" id="UP000192067"/>
    </source>
</evidence>
<dbReference type="AlphaFoldDB" id="A0A0V8C8J1"/>
<protein>
    <submittedName>
        <fullName evidence="1">Glycoside hydrolase family</fullName>
    </submittedName>
</protein>
<dbReference type="GO" id="GO:0016787">
    <property type="term" value="F:hydrolase activity"/>
    <property type="evidence" value="ECO:0007669"/>
    <property type="project" value="UniProtKB-KW"/>
</dbReference>
<evidence type="ECO:0000313" key="1">
    <source>
        <dbReference type="EMBL" id="ARE13925.1"/>
    </source>
</evidence>
<accession>A0A0V8C8J1</accession>
<dbReference type="RefSeq" id="WP_058208107.1">
    <property type="nucleotide sequence ID" value="NZ_CP015903.2"/>
</dbReference>
<proteinExistence type="predicted"/>
<gene>
    <name evidence="1" type="ORF">LLUC11_1596</name>
</gene>